<dbReference type="EMBL" id="JARJLG010000105">
    <property type="protein sequence ID" value="KAJ7744962.1"/>
    <property type="molecule type" value="Genomic_DNA"/>
</dbReference>
<feature type="chain" id="PRO_5042220159" evidence="1">
    <location>
        <begin position="30"/>
        <end position="113"/>
    </location>
</feature>
<name>A0AAD7IK75_9AGAR</name>
<feature type="signal peptide" evidence="1">
    <location>
        <begin position="1"/>
        <end position="29"/>
    </location>
</feature>
<keyword evidence="3" id="KW-1185">Reference proteome</keyword>
<comment type="caution">
    <text evidence="2">The sequence shown here is derived from an EMBL/GenBank/DDBJ whole genome shotgun (WGS) entry which is preliminary data.</text>
</comment>
<dbReference type="AlphaFoldDB" id="A0AAD7IK75"/>
<sequence>MTRAHLGVLMYGALTMLSDFLHLSQLTKALSVVDECILLVLRRILFLPEHQPMLINTTAELRSLKPDDPQLSSWIPYHAQANSPTSRMDGLSLNINSSPSDAWRTRCQYSRYW</sequence>
<dbReference type="Proteomes" id="UP001215280">
    <property type="component" value="Unassembled WGS sequence"/>
</dbReference>
<gene>
    <name evidence="2" type="ORF">DFH07DRAFT_19722</name>
</gene>
<evidence type="ECO:0000313" key="2">
    <source>
        <dbReference type="EMBL" id="KAJ7744962.1"/>
    </source>
</evidence>
<protein>
    <submittedName>
        <fullName evidence="2">Uncharacterized protein</fullName>
    </submittedName>
</protein>
<reference evidence="2" key="1">
    <citation type="submission" date="2023-03" db="EMBL/GenBank/DDBJ databases">
        <title>Massive genome expansion in bonnet fungi (Mycena s.s.) driven by repeated elements and novel gene families across ecological guilds.</title>
        <authorList>
            <consortium name="Lawrence Berkeley National Laboratory"/>
            <person name="Harder C.B."/>
            <person name="Miyauchi S."/>
            <person name="Viragh M."/>
            <person name="Kuo A."/>
            <person name="Thoen E."/>
            <person name="Andreopoulos B."/>
            <person name="Lu D."/>
            <person name="Skrede I."/>
            <person name="Drula E."/>
            <person name="Henrissat B."/>
            <person name="Morin E."/>
            <person name="Kohler A."/>
            <person name="Barry K."/>
            <person name="LaButti K."/>
            <person name="Morin E."/>
            <person name="Salamov A."/>
            <person name="Lipzen A."/>
            <person name="Mereny Z."/>
            <person name="Hegedus B."/>
            <person name="Baldrian P."/>
            <person name="Stursova M."/>
            <person name="Weitz H."/>
            <person name="Taylor A."/>
            <person name="Grigoriev I.V."/>
            <person name="Nagy L.G."/>
            <person name="Martin F."/>
            <person name="Kauserud H."/>
        </authorList>
    </citation>
    <scope>NUCLEOTIDE SEQUENCE</scope>
    <source>
        <strain evidence="2">CBHHK188m</strain>
    </source>
</reference>
<organism evidence="2 3">
    <name type="scientific">Mycena maculata</name>
    <dbReference type="NCBI Taxonomy" id="230809"/>
    <lineage>
        <taxon>Eukaryota</taxon>
        <taxon>Fungi</taxon>
        <taxon>Dikarya</taxon>
        <taxon>Basidiomycota</taxon>
        <taxon>Agaricomycotina</taxon>
        <taxon>Agaricomycetes</taxon>
        <taxon>Agaricomycetidae</taxon>
        <taxon>Agaricales</taxon>
        <taxon>Marasmiineae</taxon>
        <taxon>Mycenaceae</taxon>
        <taxon>Mycena</taxon>
    </lineage>
</organism>
<evidence type="ECO:0000256" key="1">
    <source>
        <dbReference type="SAM" id="SignalP"/>
    </source>
</evidence>
<proteinExistence type="predicted"/>
<keyword evidence="1" id="KW-0732">Signal</keyword>
<accession>A0AAD7IK75</accession>
<evidence type="ECO:0000313" key="3">
    <source>
        <dbReference type="Proteomes" id="UP001215280"/>
    </source>
</evidence>